<name>A0A0B0P470_GOSAR</name>
<protein>
    <submittedName>
        <fullName evidence="2">Uncharacterized protein</fullName>
    </submittedName>
</protein>
<evidence type="ECO:0000256" key="1">
    <source>
        <dbReference type="SAM" id="MobiDB-lite"/>
    </source>
</evidence>
<reference evidence="3" key="1">
    <citation type="submission" date="2014-09" db="EMBL/GenBank/DDBJ databases">
        <authorList>
            <person name="Mudge J."/>
            <person name="Ramaraj T."/>
            <person name="Lindquist I.E."/>
            <person name="Bharti A.K."/>
            <person name="Sundararajan A."/>
            <person name="Cameron C.T."/>
            <person name="Woodward J.E."/>
            <person name="May G.D."/>
            <person name="Brubaker C."/>
            <person name="Broadhvest J."/>
            <person name="Wilkins T.A."/>
        </authorList>
    </citation>
    <scope>NUCLEOTIDE SEQUENCE</scope>
    <source>
        <strain evidence="3">cv. AKA8401</strain>
    </source>
</reference>
<sequence>MLPNPQKWTFPNRTRLGLDRDTAV</sequence>
<evidence type="ECO:0000313" key="3">
    <source>
        <dbReference type="Proteomes" id="UP000032142"/>
    </source>
</evidence>
<dbReference type="Proteomes" id="UP000032142">
    <property type="component" value="Unassembled WGS sequence"/>
</dbReference>
<dbReference type="AlphaFoldDB" id="A0A0B0P470"/>
<proteinExistence type="predicted"/>
<keyword evidence="3" id="KW-1185">Reference proteome</keyword>
<feature type="compositionally biased region" description="Polar residues" evidence="1">
    <location>
        <begin position="1"/>
        <end position="12"/>
    </location>
</feature>
<accession>A0A0B0P470</accession>
<feature type="region of interest" description="Disordered" evidence="1">
    <location>
        <begin position="1"/>
        <end position="24"/>
    </location>
</feature>
<evidence type="ECO:0000313" key="2">
    <source>
        <dbReference type="EMBL" id="KHG18171.1"/>
    </source>
</evidence>
<gene>
    <name evidence="2" type="ORF">F383_23417</name>
</gene>
<organism evidence="2 3">
    <name type="scientific">Gossypium arboreum</name>
    <name type="common">Tree cotton</name>
    <name type="synonym">Gossypium nanking</name>
    <dbReference type="NCBI Taxonomy" id="29729"/>
    <lineage>
        <taxon>Eukaryota</taxon>
        <taxon>Viridiplantae</taxon>
        <taxon>Streptophyta</taxon>
        <taxon>Embryophyta</taxon>
        <taxon>Tracheophyta</taxon>
        <taxon>Spermatophyta</taxon>
        <taxon>Magnoliopsida</taxon>
        <taxon>eudicotyledons</taxon>
        <taxon>Gunneridae</taxon>
        <taxon>Pentapetalae</taxon>
        <taxon>rosids</taxon>
        <taxon>malvids</taxon>
        <taxon>Malvales</taxon>
        <taxon>Malvaceae</taxon>
        <taxon>Malvoideae</taxon>
        <taxon>Gossypium</taxon>
    </lineage>
</organism>
<dbReference type="EMBL" id="KN410026">
    <property type="protein sequence ID" value="KHG18171.1"/>
    <property type="molecule type" value="Genomic_DNA"/>
</dbReference>